<evidence type="ECO:0000256" key="1">
    <source>
        <dbReference type="SAM" id="MobiDB-lite"/>
    </source>
</evidence>
<dbReference type="EMBL" id="MCGO01000021">
    <property type="protein sequence ID" value="ORY44844.1"/>
    <property type="molecule type" value="Genomic_DNA"/>
</dbReference>
<proteinExistence type="predicted"/>
<feature type="compositionally biased region" description="Polar residues" evidence="1">
    <location>
        <begin position="106"/>
        <end position="118"/>
    </location>
</feature>
<feature type="compositionally biased region" description="Low complexity" evidence="1">
    <location>
        <begin position="1"/>
        <end position="19"/>
    </location>
</feature>
<dbReference type="OrthoDB" id="10662486at2759"/>
<feature type="region of interest" description="Disordered" evidence="1">
    <location>
        <begin position="1"/>
        <end position="24"/>
    </location>
</feature>
<feature type="region of interest" description="Disordered" evidence="1">
    <location>
        <begin position="97"/>
        <end position="118"/>
    </location>
</feature>
<gene>
    <name evidence="2" type="ORF">BCR33DRAFT_211009</name>
</gene>
<sequence length="205" mass="22886">MHPTNQENQTPPQQSQSSSARPYSIQPNALPYMIIPFQFFMQIPPQQTSRTSLLPIAQPQSPLTQGIAIAAEQWNREELKAVKKPPSRRRVRIRTPRRQTRTPRTNIQSSRQTTSPLSLTGNVLEGMERMDVVGQPQMWNQENTEQQLPSDYPRVIVDPIEIYGHLAEPAEDLLSIATALMGRSRQGSAAGVVVTRADNVAPAAD</sequence>
<dbReference type="AlphaFoldDB" id="A0A1Y2CDE8"/>
<comment type="caution">
    <text evidence="2">The sequence shown here is derived from an EMBL/GenBank/DDBJ whole genome shotgun (WGS) entry which is preliminary data.</text>
</comment>
<reference evidence="2 3" key="1">
    <citation type="submission" date="2016-07" db="EMBL/GenBank/DDBJ databases">
        <title>Pervasive Adenine N6-methylation of Active Genes in Fungi.</title>
        <authorList>
            <consortium name="DOE Joint Genome Institute"/>
            <person name="Mondo S.J."/>
            <person name="Dannebaum R.O."/>
            <person name="Kuo R.C."/>
            <person name="Labutti K."/>
            <person name="Haridas S."/>
            <person name="Kuo A."/>
            <person name="Salamov A."/>
            <person name="Ahrendt S.R."/>
            <person name="Lipzen A."/>
            <person name="Sullivan W."/>
            <person name="Andreopoulos W.B."/>
            <person name="Clum A."/>
            <person name="Lindquist E."/>
            <person name="Daum C."/>
            <person name="Ramamoorthy G.K."/>
            <person name="Gryganskyi A."/>
            <person name="Culley D."/>
            <person name="Magnuson J.K."/>
            <person name="James T.Y."/>
            <person name="O'Malley M.A."/>
            <person name="Stajich J.E."/>
            <person name="Spatafora J.W."/>
            <person name="Visel A."/>
            <person name="Grigoriev I.V."/>
        </authorList>
    </citation>
    <scope>NUCLEOTIDE SEQUENCE [LARGE SCALE GENOMIC DNA]</scope>
    <source>
        <strain evidence="2 3">JEL800</strain>
    </source>
</reference>
<name>A0A1Y2CDE8_9FUNG</name>
<keyword evidence="3" id="KW-1185">Reference proteome</keyword>
<organism evidence="2 3">
    <name type="scientific">Rhizoclosmatium globosum</name>
    <dbReference type="NCBI Taxonomy" id="329046"/>
    <lineage>
        <taxon>Eukaryota</taxon>
        <taxon>Fungi</taxon>
        <taxon>Fungi incertae sedis</taxon>
        <taxon>Chytridiomycota</taxon>
        <taxon>Chytridiomycota incertae sedis</taxon>
        <taxon>Chytridiomycetes</taxon>
        <taxon>Chytridiales</taxon>
        <taxon>Chytriomycetaceae</taxon>
        <taxon>Rhizoclosmatium</taxon>
    </lineage>
</organism>
<protein>
    <submittedName>
        <fullName evidence="2">Uncharacterized protein</fullName>
    </submittedName>
</protein>
<evidence type="ECO:0000313" key="2">
    <source>
        <dbReference type="EMBL" id="ORY44844.1"/>
    </source>
</evidence>
<accession>A0A1Y2CDE8</accession>
<evidence type="ECO:0000313" key="3">
    <source>
        <dbReference type="Proteomes" id="UP000193642"/>
    </source>
</evidence>
<dbReference type="Proteomes" id="UP000193642">
    <property type="component" value="Unassembled WGS sequence"/>
</dbReference>